<proteinExistence type="predicted"/>
<evidence type="ECO:0000256" key="2">
    <source>
        <dbReference type="SAM" id="Phobius"/>
    </source>
</evidence>
<organism evidence="3 4">
    <name type="scientific">Kocuria coralli</name>
    <dbReference type="NCBI Taxonomy" id="1461025"/>
    <lineage>
        <taxon>Bacteria</taxon>
        <taxon>Bacillati</taxon>
        <taxon>Actinomycetota</taxon>
        <taxon>Actinomycetes</taxon>
        <taxon>Micrococcales</taxon>
        <taxon>Micrococcaceae</taxon>
        <taxon>Kocuria</taxon>
    </lineage>
</organism>
<keyword evidence="2" id="KW-0472">Membrane</keyword>
<feature type="region of interest" description="Disordered" evidence="1">
    <location>
        <begin position="1"/>
        <end position="29"/>
    </location>
</feature>
<reference evidence="3 4" key="1">
    <citation type="submission" date="2019-05" db="EMBL/GenBank/DDBJ databases">
        <title>Kocuria coralli sp. nov., a novel actinobacterium isolated from coral reef seawater.</title>
        <authorList>
            <person name="Li J."/>
        </authorList>
    </citation>
    <scope>NUCLEOTIDE SEQUENCE [LARGE SCALE GENOMIC DNA]</scope>
    <source>
        <strain evidence="3 4">SCSIO 13007</strain>
    </source>
</reference>
<feature type="compositionally biased region" description="Polar residues" evidence="1">
    <location>
        <begin position="1"/>
        <end position="12"/>
    </location>
</feature>
<name>A0A5J5KVD3_9MICC</name>
<accession>A0A5J5KVD3</accession>
<feature type="transmembrane region" description="Helical" evidence="2">
    <location>
        <begin position="67"/>
        <end position="88"/>
    </location>
</feature>
<feature type="transmembrane region" description="Helical" evidence="2">
    <location>
        <begin position="38"/>
        <end position="61"/>
    </location>
</feature>
<keyword evidence="4" id="KW-1185">Reference proteome</keyword>
<keyword evidence="2" id="KW-1133">Transmembrane helix</keyword>
<evidence type="ECO:0000313" key="3">
    <source>
        <dbReference type="EMBL" id="KAA9393190.1"/>
    </source>
</evidence>
<evidence type="ECO:0000313" key="4">
    <source>
        <dbReference type="Proteomes" id="UP000325957"/>
    </source>
</evidence>
<feature type="transmembrane region" description="Helical" evidence="2">
    <location>
        <begin position="118"/>
        <end position="136"/>
    </location>
</feature>
<dbReference type="Proteomes" id="UP000325957">
    <property type="component" value="Unassembled WGS sequence"/>
</dbReference>
<comment type="caution">
    <text evidence="3">The sequence shown here is derived from an EMBL/GenBank/DDBJ whole genome shotgun (WGS) entry which is preliminary data.</text>
</comment>
<dbReference type="RefSeq" id="WP_158034829.1">
    <property type="nucleotide sequence ID" value="NZ_ML708628.1"/>
</dbReference>
<dbReference type="OrthoDB" id="3700369at2"/>
<dbReference type="EMBL" id="SZWF01000024">
    <property type="protein sequence ID" value="KAA9393190.1"/>
    <property type="molecule type" value="Genomic_DNA"/>
</dbReference>
<sequence>MTPGMHQTSTPSRHAAPEQDVVSRHGRPHSMAPSGYRWAARLIDGGLVAIVTMVWTAVGLISIDDPGVVIVLTVLGYLASLVFFGVLYGCMASPGQAMAGVVSLRAWTGRRVGVWRGAWRYIGAGLLPLWVILFLVDAFSNGGAADVGYSEPVRVVFRRA</sequence>
<keyword evidence="2" id="KW-0812">Transmembrane</keyword>
<protein>
    <submittedName>
        <fullName evidence="3">RDD family protein</fullName>
    </submittedName>
</protein>
<evidence type="ECO:0000256" key="1">
    <source>
        <dbReference type="SAM" id="MobiDB-lite"/>
    </source>
</evidence>
<dbReference type="AlphaFoldDB" id="A0A5J5KVD3"/>
<gene>
    <name evidence="3" type="ORF">FCK90_13485</name>
</gene>